<dbReference type="InterPro" id="IPR003477">
    <property type="entry name" value="PemK-like"/>
</dbReference>
<keyword evidence="2" id="KW-1277">Toxin-antitoxin system</keyword>
<keyword evidence="5" id="KW-1185">Reference proteome</keyword>
<evidence type="ECO:0000256" key="3">
    <source>
        <dbReference type="SAM" id="MobiDB-lite"/>
    </source>
</evidence>
<feature type="compositionally biased region" description="Low complexity" evidence="3">
    <location>
        <begin position="69"/>
        <end position="86"/>
    </location>
</feature>
<feature type="compositionally biased region" description="Basic and acidic residues" evidence="3">
    <location>
        <begin position="20"/>
        <end position="32"/>
    </location>
</feature>
<dbReference type="EMBL" id="JALKFT010000006">
    <property type="protein sequence ID" value="MCK9875833.1"/>
    <property type="molecule type" value="Genomic_DNA"/>
</dbReference>
<dbReference type="Proteomes" id="UP001201873">
    <property type="component" value="Unassembled WGS sequence"/>
</dbReference>
<evidence type="ECO:0000256" key="2">
    <source>
        <dbReference type="ARBA" id="ARBA00022649"/>
    </source>
</evidence>
<organism evidence="4 5">
    <name type="scientific">Frankia umida</name>
    <dbReference type="NCBI Taxonomy" id="573489"/>
    <lineage>
        <taxon>Bacteria</taxon>
        <taxon>Bacillati</taxon>
        <taxon>Actinomycetota</taxon>
        <taxon>Actinomycetes</taxon>
        <taxon>Frankiales</taxon>
        <taxon>Frankiaceae</taxon>
        <taxon>Frankia</taxon>
    </lineage>
</organism>
<accession>A0ABT0JWB0</accession>
<dbReference type="Gene3D" id="2.30.30.110">
    <property type="match status" value="1"/>
</dbReference>
<protein>
    <submittedName>
        <fullName evidence="4">Type II toxin-antitoxin system PemK/MazF family toxin</fullName>
    </submittedName>
</protein>
<comment type="similarity">
    <text evidence="1">Belongs to the PemK/MazF family.</text>
</comment>
<sequence>MGLLADLFKIVSDVLTGGRHQGDAPPRESGRDGRRRSTATPKARPSGTAPSPASVAARSRPAEERARTRAGAGAAAAGSETGAEVSPGQSGPDATTEVDPQRIGSVRMSYAPRRDAAPDPGEIVWTWVPFEENDGRGKDRPVLVVAAEPAGSFLAVQLTSKEHDGEGDFVPVGAGEWDREHRPSWVNLDRVLRVHEGGMRRESAALPREPFERVTDRLRQRYGWN</sequence>
<feature type="region of interest" description="Disordered" evidence="3">
    <location>
        <begin position="13"/>
        <end position="106"/>
    </location>
</feature>
<evidence type="ECO:0000313" key="4">
    <source>
        <dbReference type="EMBL" id="MCK9875833.1"/>
    </source>
</evidence>
<proteinExistence type="inferred from homology"/>
<gene>
    <name evidence="4" type="ORF">MXD59_08610</name>
</gene>
<dbReference type="InterPro" id="IPR011067">
    <property type="entry name" value="Plasmid_toxin/cell-grow_inhib"/>
</dbReference>
<feature type="compositionally biased region" description="Low complexity" evidence="3">
    <location>
        <begin position="48"/>
        <end position="59"/>
    </location>
</feature>
<evidence type="ECO:0000313" key="5">
    <source>
        <dbReference type="Proteomes" id="UP001201873"/>
    </source>
</evidence>
<comment type="caution">
    <text evidence="4">The sequence shown here is derived from an EMBL/GenBank/DDBJ whole genome shotgun (WGS) entry which is preliminary data.</text>
</comment>
<name>A0ABT0JWB0_9ACTN</name>
<dbReference type="Pfam" id="PF02452">
    <property type="entry name" value="PemK_toxin"/>
    <property type="match status" value="1"/>
</dbReference>
<reference evidence="4 5" key="1">
    <citation type="submission" date="2022-04" db="EMBL/GenBank/DDBJ databases">
        <title>Genome diversity in the genus Frankia.</title>
        <authorList>
            <person name="Carlos-Shanley C."/>
            <person name="Hahn D."/>
        </authorList>
    </citation>
    <scope>NUCLEOTIDE SEQUENCE [LARGE SCALE GENOMIC DNA]</scope>
    <source>
        <strain evidence="4 5">Ag45/Mut15</strain>
    </source>
</reference>
<evidence type="ECO:0000256" key="1">
    <source>
        <dbReference type="ARBA" id="ARBA00007521"/>
    </source>
</evidence>
<dbReference type="SUPFAM" id="SSF50118">
    <property type="entry name" value="Cell growth inhibitor/plasmid maintenance toxic component"/>
    <property type="match status" value="1"/>
</dbReference>